<dbReference type="PROSITE" id="PS51123">
    <property type="entry name" value="OMPA_2"/>
    <property type="match status" value="1"/>
</dbReference>
<sequence>MAKQYLDEYFLFGTYFTSYEDELGKRVFNKWHQSSDLTSEETLIEKVRPIPYAPVMVNALAEEDNRQLWGTNKIGKLMNLGLGQPSTDSLVPGPENQQVAPAPDPILLHHGSRVTRLNSPSYELSFPPVKLLAHLISNTAISVTELGGALKSLAKEVSPTYHGVNFTPTQILPSQLAPAYQASSGSDLTDDEKAYNTWRNEKMASPETPIKGFVVPSYHTLAVVFSDPLYKGAEVSLIRPIKEIDAQNPDATTEELVASAWVSKLERKSNQDYLPCALFNLDPEEIDNGFYLLRIKFWQTEYEQANQGSKLPKSVSDANLVHEFVSRDNIPGNEQDVYSYELHERLVFRANGGLGKIAYVCGDMLSLEELIIHQFPNQLPEYKDYVSEGKFYHADAVAGIGAFSLSTQAIKTYDALTNDVSLMDGLEFMGSPGEIAATIGNAFKDNIDQAFIPDIAIASVAFREAVSANREAFKTWRKAQRIAGRFARDNLTIEQSLALIFKKKVFDSAYLKREFTVVKELARTKQYQRVVGRLSESWGLITTKGLPAINTVTEVMNAYNDYQTFSKMKDDADSAFGQLEQLSKSYIEQVTFVRKSDSKVTWQEKANSLQKQLGEDARIRVDKQGIAVHLNFQFNSADVSNQQQPLNNDFGELCEKLCLLLEGNLSYQVVIEGHAGPIGSEKNNQKLSKSRAEAITNKILSFAKDSQTLEKRIHCHYFGSARRYYDDESQYHDHNNRSDNADIAIDRRVEVRLVVPDFAISLPPSRTGALKLESVHQLWQSYLMDADKQQSEMLQSAIGALCGVGMFTPFAPAAGLYFIGSASLDVLDTSFTLLDELYSTRVYSSFKEAFEKKSDLNTLGKINRKIIHQYLSINEKIEAQELNAEQLAEHLDNQDLPKELLKRFLLRAYAINSLVELLTRIHFKETFSLLATRESIVKDYQLDQFIETYVMNDNWEIPEHNYNTLAQNWLNRFSMSSNNYSSYYFSRKGIGGAFHTGFPVQTAVYLDKGEKALENFSKDFDLSRPELTATDVGFSRLLVFDDLSNTWLSHADWLKQQGALTTPSAGKIGPFTRVKIQVLLTAAASNDSKTLFHCDLSYEVSRLLFDIEGPSYSLLMGPKQLDELTLQDRPLKNYFDEQGKEALTGFEFEPTYWFGSLEIPGIKPLYQTNLVEDVRSLVNENGAFDLWVESNGAHQLEYLFKLNGKIVLATNPDTPVLTLTQEVPARDARFDYGVFDESQSKALFDGQHMQKVRLKGSDLLIEDFITSPSINKRENTPPIVGGDLILLPALKVGSELKFFKQGTRASMSLEQGVAFDSDSFDWSTETPSSLYIAVISDEFEKDTYQTMHLDPMSVPVEIQLGGLDKCVGPRMVSRMQYVGRADVGIEQTASSPYATPTYMMRWKDSATEEEVNRLALDADLVSFAGQALEQISQERDALKDKLMGRVEKFVHVMKFELAYVAPNGRKVDGLRPFGDIVSKDGLKRSELTVLSVSQRDVAAEFELSIQPIELPASKSSASGLPWSQSIEREQIYNESAARYWNTLDETKRSEWLENWITKETVTLEAPVTELKV</sequence>
<protein>
    <recommendedName>
        <fullName evidence="2">OmpA-like domain-containing protein</fullName>
    </recommendedName>
</protein>
<evidence type="ECO:0000313" key="3">
    <source>
        <dbReference type="EMBL" id="AKN37127.1"/>
    </source>
</evidence>
<dbReference type="EMBL" id="KP795523">
    <property type="protein sequence ID" value="AKN37127.1"/>
    <property type="molecule type" value="Genomic_DNA"/>
</dbReference>
<proteinExistence type="predicted"/>
<feature type="domain" description="OmpA-like" evidence="2">
    <location>
        <begin position="621"/>
        <end position="757"/>
    </location>
</feature>
<organism evidence="3">
    <name type="scientific">Vibrio genomosp. F6</name>
    <dbReference type="NCBI Taxonomy" id="723172"/>
    <lineage>
        <taxon>Bacteria</taxon>
        <taxon>Pseudomonadati</taxon>
        <taxon>Pseudomonadota</taxon>
        <taxon>Gammaproteobacteria</taxon>
        <taxon>Vibrionales</taxon>
        <taxon>Vibrionaceae</taxon>
        <taxon>Vibrio</taxon>
    </lineage>
</organism>
<name>A0A0H3ZRQ7_9VIBR</name>
<accession>A0A0H3ZRQ7</accession>
<dbReference type="SUPFAM" id="SSF103088">
    <property type="entry name" value="OmpA-like"/>
    <property type="match status" value="1"/>
</dbReference>
<dbReference type="Gene3D" id="3.30.1330.60">
    <property type="entry name" value="OmpA-like domain"/>
    <property type="match status" value="1"/>
</dbReference>
<dbReference type="GO" id="GO:0016020">
    <property type="term" value="C:membrane"/>
    <property type="evidence" value="ECO:0007669"/>
    <property type="project" value="UniProtKB-UniRule"/>
</dbReference>
<keyword evidence="1" id="KW-0472">Membrane</keyword>
<dbReference type="InterPro" id="IPR036737">
    <property type="entry name" value="OmpA-like_sf"/>
</dbReference>
<dbReference type="Pfam" id="PF00691">
    <property type="entry name" value="OmpA"/>
    <property type="match status" value="1"/>
</dbReference>
<reference evidence="3" key="1">
    <citation type="journal article" date="2015" name="MBio">
        <title>Eco-Evolutionary Dynamics of Episomes among Ecologically Cohesive Bacterial Populations.</title>
        <authorList>
            <person name="Xue H."/>
            <person name="Cordero O.X."/>
            <person name="Camas F.M."/>
            <person name="Trimble W."/>
            <person name="Meyer F."/>
            <person name="Guglielmini J."/>
            <person name="Rocha E.P."/>
            <person name="Polz M.F."/>
        </authorList>
    </citation>
    <scope>NUCLEOTIDE SEQUENCE</scope>
    <source>
        <strain evidence="3">FF_146</strain>
    </source>
</reference>
<evidence type="ECO:0000256" key="1">
    <source>
        <dbReference type="PROSITE-ProRule" id="PRU00473"/>
    </source>
</evidence>
<evidence type="ECO:0000259" key="2">
    <source>
        <dbReference type="PROSITE" id="PS51123"/>
    </source>
</evidence>
<dbReference type="InterPro" id="IPR006665">
    <property type="entry name" value="OmpA-like"/>
</dbReference>